<protein>
    <submittedName>
        <fullName evidence="1">Uncharacterized protein</fullName>
    </submittedName>
</protein>
<comment type="caution">
    <text evidence="1">The sequence shown here is derived from an EMBL/GenBank/DDBJ whole genome shotgun (WGS) entry which is preliminary data.</text>
</comment>
<sequence>GVLEESEVLESYKQHGYTDENAARMTEFTIRQTLATLSKFTSGDIIKAFTSRMIDRSEAISLLDMIGISRTDASFIVSTAEYKRQWAFTDQQISGIRNLYKKRVYDENQTRDKLSKLNLPADQINVLMEQWLYEKVEELDATWTTAQTLTFLKKGFITEGRARKELDLNGYDTEHINVYIRNIK</sequence>
<feature type="non-terminal residue" evidence="1">
    <location>
        <position position="1"/>
    </location>
</feature>
<accession>X1RVL3</accession>
<reference evidence="1" key="1">
    <citation type="journal article" date="2014" name="Front. Microbiol.">
        <title>High frequency of phylogenetically diverse reductive dehalogenase-homologous genes in deep subseafloor sedimentary metagenomes.</title>
        <authorList>
            <person name="Kawai M."/>
            <person name="Futagami T."/>
            <person name="Toyoda A."/>
            <person name="Takaki Y."/>
            <person name="Nishi S."/>
            <person name="Hori S."/>
            <person name="Arai W."/>
            <person name="Tsubouchi T."/>
            <person name="Morono Y."/>
            <person name="Uchiyama I."/>
            <person name="Ito T."/>
            <person name="Fujiyama A."/>
            <person name="Inagaki F."/>
            <person name="Takami H."/>
        </authorList>
    </citation>
    <scope>NUCLEOTIDE SEQUENCE</scope>
    <source>
        <strain evidence="1">Expedition CK06-06</strain>
    </source>
</reference>
<name>X1RVL3_9ZZZZ</name>
<dbReference type="EMBL" id="BARW01002702">
    <property type="protein sequence ID" value="GAI59509.1"/>
    <property type="molecule type" value="Genomic_DNA"/>
</dbReference>
<evidence type="ECO:0000313" key="1">
    <source>
        <dbReference type="EMBL" id="GAI59509.1"/>
    </source>
</evidence>
<dbReference type="AlphaFoldDB" id="X1RVL3"/>
<gene>
    <name evidence="1" type="ORF">S12H4_07359</name>
</gene>
<proteinExistence type="predicted"/>
<organism evidence="1">
    <name type="scientific">marine sediment metagenome</name>
    <dbReference type="NCBI Taxonomy" id="412755"/>
    <lineage>
        <taxon>unclassified sequences</taxon>
        <taxon>metagenomes</taxon>
        <taxon>ecological metagenomes</taxon>
    </lineage>
</organism>